<comment type="subcellular location">
    <subcellularLocation>
        <location evidence="1">Nucleus</location>
    </subcellularLocation>
</comment>
<evidence type="ECO:0000256" key="4">
    <source>
        <dbReference type="ARBA" id="ARBA00023242"/>
    </source>
</evidence>
<dbReference type="Gene3D" id="2.60.40.3960">
    <property type="entry name" value="Velvet domain"/>
    <property type="match status" value="1"/>
</dbReference>
<evidence type="ECO:0000313" key="8">
    <source>
        <dbReference type="Proteomes" id="UP001176521"/>
    </source>
</evidence>
<feature type="compositionally biased region" description="Polar residues" evidence="5">
    <location>
        <begin position="1"/>
        <end position="14"/>
    </location>
</feature>
<keyword evidence="3" id="KW-0804">Transcription</keyword>
<evidence type="ECO:0000256" key="1">
    <source>
        <dbReference type="ARBA" id="ARBA00004123"/>
    </source>
</evidence>
<keyword evidence="8" id="KW-1185">Reference proteome</keyword>
<dbReference type="Pfam" id="PF11754">
    <property type="entry name" value="Velvet"/>
    <property type="match status" value="1"/>
</dbReference>
<dbReference type="PANTHER" id="PTHR33572">
    <property type="entry name" value="SPORE DEVELOPMENT REGULATOR VOSA"/>
    <property type="match status" value="1"/>
</dbReference>
<evidence type="ECO:0000256" key="5">
    <source>
        <dbReference type="SAM" id="MobiDB-lite"/>
    </source>
</evidence>
<proteinExistence type="predicted"/>
<keyword evidence="2" id="KW-0805">Transcription regulation</keyword>
<feature type="compositionally biased region" description="Low complexity" evidence="5">
    <location>
        <begin position="51"/>
        <end position="64"/>
    </location>
</feature>
<dbReference type="PANTHER" id="PTHR33572:SF3">
    <property type="entry name" value="VELVET COMPLEX SUBUNIT B"/>
    <property type="match status" value="1"/>
</dbReference>
<dbReference type="GO" id="GO:0005634">
    <property type="term" value="C:nucleus"/>
    <property type="evidence" value="ECO:0007669"/>
    <property type="project" value="UniProtKB-SubCell"/>
</dbReference>
<evidence type="ECO:0000256" key="3">
    <source>
        <dbReference type="ARBA" id="ARBA00023163"/>
    </source>
</evidence>
<feature type="region of interest" description="Disordered" evidence="5">
    <location>
        <begin position="1"/>
        <end position="112"/>
    </location>
</feature>
<feature type="domain" description="Velvet" evidence="6">
    <location>
        <begin position="121"/>
        <end position="158"/>
    </location>
</feature>
<protein>
    <recommendedName>
        <fullName evidence="6">Velvet domain-containing protein</fullName>
    </recommendedName>
</protein>
<dbReference type="EMBL" id="JAPDMQ010000395">
    <property type="protein sequence ID" value="KAK0525513.1"/>
    <property type="molecule type" value="Genomic_DNA"/>
</dbReference>
<dbReference type="Proteomes" id="UP001176521">
    <property type="component" value="Unassembled WGS sequence"/>
</dbReference>
<evidence type="ECO:0000313" key="7">
    <source>
        <dbReference type="EMBL" id="KAK0525513.1"/>
    </source>
</evidence>
<dbReference type="AlphaFoldDB" id="A0AAN6G934"/>
<accession>A0AAN6G934</accession>
<evidence type="ECO:0000259" key="6">
    <source>
        <dbReference type="Pfam" id="PF11754"/>
    </source>
</evidence>
<organism evidence="7 8">
    <name type="scientific">Tilletia horrida</name>
    <dbReference type="NCBI Taxonomy" id="155126"/>
    <lineage>
        <taxon>Eukaryota</taxon>
        <taxon>Fungi</taxon>
        <taxon>Dikarya</taxon>
        <taxon>Basidiomycota</taxon>
        <taxon>Ustilaginomycotina</taxon>
        <taxon>Exobasidiomycetes</taxon>
        <taxon>Tilletiales</taxon>
        <taxon>Tilletiaceae</taxon>
        <taxon>Tilletia</taxon>
    </lineage>
</organism>
<gene>
    <name evidence="7" type="ORF">OC842_005480</name>
</gene>
<keyword evidence="4" id="KW-0539">Nucleus</keyword>
<evidence type="ECO:0000256" key="2">
    <source>
        <dbReference type="ARBA" id="ARBA00023015"/>
    </source>
</evidence>
<dbReference type="InterPro" id="IPR038491">
    <property type="entry name" value="Velvet_dom_sf"/>
</dbReference>
<name>A0AAN6G934_9BASI</name>
<dbReference type="InterPro" id="IPR037525">
    <property type="entry name" value="Velvet_dom"/>
</dbReference>
<feature type="compositionally biased region" description="Polar residues" evidence="5">
    <location>
        <begin position="29"/>
        <end position="41"/>
    </location>
</feature>
<sequence length="165" mass="17947">MVRAATASSSSQGAPSLRHDYLTVAEPSPRSTQSHEWQQRANLCPSEPGLSSSDKPYRSSSSPPAVDVDERPGQLLDDPQVSATGLVKTLPTGLSFEEAEEAPPPSLSSLMLDPEKEPRRYVLDVVEQPAHGRLCGFTTRDRRMLDPTPILSLQIFDKDGHLDVG</sequence>
<comment type="caution">
    <text evidence="7">The sequence shown here is derived from an EMBL/GenBank/DDBJ whole genome shotgun (WGS) entry which is preliminary data.</text>
</comment>
<dbReference type="InterPro" id="IPR021740">
    <property type="entry name" value="Velvet"/>
</dbReference>
<reference evidence="7" key="1">
    <citation type="journal article" date="2023" name="PhytoFront">
        <title>Draft Genome Resources of Seven Strains of Tilletia horrida, Causal Agent of Kernel Smut of Rice.</title>
        <authorList>
            <person name="Khanal S."/>
            <person name="Antony Babu S."/>
            <person name="Zhou X.G."/>
        </authorList>
    </citation>
    <scope>NUCLEOTIDE SEQUENCE</scope>
    <source>
        <strain evidence="7">TX3</strain>
    </source>
</reference>